<name>A0A8J7AWV5_9CYAN</name>
<dbReference type="RefSeq" id="WP_194028066.1">
    <property type="nucleotide sequence ID" value="NZ_JADEWZ010000004.1"/>
</dbReference>
<keyword evidence="3" id="KW-1185">Reference proteome</keyword>
<sequence length="402" mass="43738">MKINSGLSLGAIAVILGTIEPVGAIEGFDGMTTEVRDSLSGANGSTPEEFTKTPSQTLEKSEEEIFVSPSNPSQSTLFSDRNDGNDSAASLLWTSGRPDGHAPIGVMGDHTHSAGEFMFSYRFMYMNMDGNRSGTDSLSEAEVLQQFPVTPVDMTMKMHMFGAMYAPTNDLTLMAMTSYIFKEMDHLTRRGVRFTTNTQGFGDSKLVALYRILNRDRQRLHLNLGLGLPTGSIGERDDTPAGQDVILPYPMQIGSGTFDILAGATYLGQQDRWSWGAQVLTTLPLGENSNGYRLGNQFNATGWGAYKWTDWLSASVRLNGKTWGDIDGADSRLNPMMIPTADPNRRGGTRLDLGLGLNLYAPQGSLAGTRLGIEFSLPIYQSLTGPQLETDWKLTVGVQAAF</sequence>
<evidence type="ECO:0000313" key="3">
    <source>
        <dbReference type="Proteomes" id="UP000654482"/>
    </source>
</evidence>
<dbReference type="Proteomes" id="UP000654482">
    <property type="component" value="Unassembled WGS sequence"/>
</dbReference>
<evidence type="ECO:0000256" key="1">
    <source>
        <dbReference type="SAM" id="MobiDB-lite"/>
    </source>
</evidence>
<feature type="region of interest" description="Disordered" evidence="1">
    <location>
        <begin position="36"/>
        <end position="59"/>
    </location>
</feature>
<feature type="compositionally biased region" description="Polar residues" evidence="1">
    <location>
        <begin position="40"/>
        <end position="58"/>
    </location>
</feature>
<dbReference type="AlphaFoldDB" id="A0A8J7AWV5"/>
<comment type="caution">
    <text evidence="2">The sequence shown here is derived from an EMBL/GenBank/DDBJ whole genome shotgun (WGS) entry which is preliminary data.</text>
</comment>
<organism evidence="2 3">
    <name type="scientific">Lusitaniella coriacea LEGE 07157</name>
    <dbReference type="NCBI Taxonomy" id="945747"/>
    <lineage>
        <taxon>Bacteria</taxon>
        <taxon>Bacillati</taxon>
        <taxon>Cyanobacteriota</taxon>
        <taxon>Cyanophyceae</taxon>
        <taxon>Spirulinales</taxon>
        <taxon>Lusitaniellaceae</taxon>
        <taxon>Lusitaniella</taxon>
    </lineage>
</organism>
<accession>A0A8J7AWV5</accession>
<proteinExistence type="predicted"/>
<gene>
    <name evidence="2" type="ORF">IQ249_03575</name>
</gene>
<protein>
    <submittedName>
        <fullName evidence="2">Transporter</fullName>
    </submittedName>
</protein>
<reference evidence="2" key="1">
    <citation type="submission" date="2020-10" db="EMBL/GenBank/DDBJ databases">
        <authorList>
            <person name="Castelo-Branco R."/>
            <person name="Eusebio N."/>
            <person name="Adriana R."/>
            <person name="Vieira A."/>
            <person name="Brugerolle De Fraissinette N."/>
            <person name="Rezende De Castro R."/>
            <person name="Schneider M.P."/>
            <person name="Vasconcelos V."/>
            <person name="Leao P.N."/>
        </authorList>
    </citation>
    <scope>NUCLEOTIDE SEQUENCE</scope>
    <source>
        <strain evidence="2">LEGE 07157</strain>
    </source>
</reference>
<dbReference type="EMBL" id="JADEWZ010000004">
    <property type="protein sequence ID" value="MBE9114972.1"/>
    <property type="molecule type" value="Genomic_DNA"/>
</dbReference>
<evidence type="ECO:0000313" key="2">
    <source>
        <dbReference type="EMBL" id="MBE9114972.1"/>
    </source>
</evidence>